<reference evidence="13 14" key="1">
    <citation type="submission" date="2021-02" db="EMBL/GenBank/DDBJ databases">
        <title>De Novo genome assembly of isolated myxobacteria.</title>
        <authorList>
            <person name="Stevens D.C."/>
        </authorList>
    </citation>
    <scope>NUCLEOTIDE SEQUENCE [LARGE SCALE GENOMIC DNA]</scope>
    <source>
        <strain evidence="13 14">SCHIC003</strain>
    </source>
</reference>
<comment type="similarity">
    <text evidence="1 9">Belongs to the thiolase-like superfamily. Thiolase family.</text>
</comment>
<evidence type="ECO:0000256" key="10">
    <source>
        <dbReference type="SAM" id="MobiDB-lite"/>
    </source>
</evidence>
<dbReference type="InterPro" id="IPR020616">
    <property type="entry name" value="Thiolase_N"/>
</dbReference>
<feature type="compositionally biased region" description="Basic and acidic residues" evidence="10">
    <location>
        <begin position="220"/>
        <end position="232"/>
    </location>
</feature>
<feature type="domain" description="Thiolase C-terminal" evidence="12">
    <location>
        <begin position="272"/>
        <end position="393"/>
    </location>
</feature>
<keyword evidence="6" id="KW-0809">Transit peptide</keyword>
<dbReference type="SUPFAM" id="SSF53901">
    <property type="entry name" value="Thiolase-like"/>
    <property type="match status" value="2"/>
</dbReference>
<dbReference type="PANTHER" id="PTHR18919:SF156">
    <property type="entry name" value="ACETYL-COA ACETYLTRANSFERASE, MITOCHONDRIAL"/>
    <property type="match status" value="1"/>
</dbReference>
<comment type="subunit">
    <text evidence="2">Homotetramer.</text>
</comment>
<evidence type="ECO:0000256" key="7">
    <source>
        <dbReference type="ARBA" id="ARBA00022958"/>
    </source>
</evidence>
<evidence type="ECO:0000259" key="12">
    <source>
        <dbReference type="Pfam" id="PF02803"/>
    </source>
</evidence>
<evidence type="ECO:0000259" key="11">
    <source>
        <dbReference type="Pfam" id="PF00108"/>
    </source>
</evidence>
<dbReference type="PROSITE" id="PS00098">
    <property type="entry name" value="THIOLASE_1"/>
    <property type="match status" value="1"/>
</dbReference>
<keyword evidence="14" id="KW-1185">Reference proteome</keyword>
<dbReference type="InterPro" id="IPR016039">
    <property type="entry name" value="Thiolase-like"/>
</dbReference>
<dbReference type="InterPro" id="IPR020615">
    <property type="entry name" value="Thiolase_acyl_enz_int_AS"/>
</dbReference>
<feature type="domain" description="Thiolase N-terminal" evidence="11">
    <location>
        <begin position="5"/>
        <end position="264"/>
    </location>
</feature>
<dbReference type="CDD" id="cd00751">
    <property type="entry name" value="thiolase"/>
    <property type="match status" value="1"/>
</dbReference>
<keyword evidence="4 9" id="KW-0808">Transferase</keyword>
<evidence type="ECO:0000256" key="6">
    <source>
        <dbReference type="ARBA" id="ARBA00022946"/>
    </source>
</evidence>
<evidence type="ECO:0000313" key="14">
    <source>
        <dbReference type="Proteomes" id="UP000663090"/>
    </source>
</evidence>
<dbReference type="PIRSF" id="PIRSF000429">
    <property type="entry name" value="Ac-CoA_Ac_transf"/>
    <property type="match status" value="1"/>
</dbReference>
<keyword evidence="7" id="KW-0630">Potassium</keyword>
<keyword evidence="5" id="KW-0479">Metal-binding</keyword>
<feature type="region of interest" description="Disordered" evidence="10">
    <location>
        <begin position="208"/>
        <end position="232"/>
    </location>
</feature>
<evidence type="ECO:0000256" key="3">
    <source>
        <dbReference type="ARBA" id="ARBA00012705"/>
    </source>
</evidence>
<dbReference type="EMBL" id="CP071091">
    <property type="protein sequence ID" value="QSQ15605.1"/>
    <property type="molecule type" value="Genomic_DNA"/>
</dbReference>
<keyword evidence="8 9" id="KW-0012">Acyltransferase</keyword>
<evidence type="ECO:0000256" key="9">
    <source>
        <dbReference type="RuleBase" id="RU003557"/>
    </source>
</evidence>
<name>A0ABX7NA18_9BACT</name>
<evidence type="ECO:0000256" key="4">
    <source>
        <dbReference type="ARBA" id="ARBA00022679"/>
    </source>
</evidence>
<dbReference type="InterPro" id="IPR020610">
    <property type="entry name" value="Thiolase_AS"/>
</dbReference>
<organism evidence="13 14">
    <name type="scientific">Myxococcus landrumensis</name>
    <dbReference type="NCBI Taxonomy" id="2813577"/>
    <lineage>
        <taxon>Bacteria</taxon>
        <taxon>Pseudomonadati</taxon>
        <taxon>Myxococcota</taxon>
        <taxon>Myxococcia</taxon>
        <taxon>Myxococcales</taxon>
        <taxon>Cystobacterineae</taxon>
        <taxon>Myxococcaceae</taxon>
        <taxon>Myxococcus</taxon>
    </lineage>
</organism>
<evidence type="ECO:0000256" key="1">
    <source>
        <dbReference type="ARBA" id="ARBA00010982"/>
    </source>
</evidence>
<evidence type="ECO:0000313" key="13">
    <source>
        <dbReference type="EMBL" id="QSQ15605.1"/>
    </source>
</evidence>
<proteinExistence type="inferred from homology"/>
<protein>
    <recommendedName>
        <fullName evidence="3">acetyl-CoA C-acetyltransferase</fullName>
        <ecNumber evidence="3">2.3.1.9</ecNumber>
    </recommendedName>
</protein>
<accession>A0ABX7NA18</accession>
<sequence length="393" mass="40554">MARDVVIVGAARTPIGAFQGALSKLTAPQLGAVAIKAALERAGVKPEAVQEVIMGNVLQAGVGQAPARQATLFAGLPDGVPATTLNKVCGSGLKAVIAGAQAIALGEADVVVVGGMESMSNAPYISHTMRGGARMGNVEFKDAMIHDGLWDVYGNVHMGNCAEECATSQNISRAQQDEFALESTRRAIQSQKEGLFAAEIVPVVIPGKKPGEETTVSEDEGPRNAKPDKIPGLKPVFKKDGTVTAANASSINDGAAALVLMSEERAKAEGKTILGRITGYAQAARKPVEFTIAPADAINTLLTKKGVKAADVDLWEINEAFAVVSIANNRILGLDPAKVNVRGGGVVLGHPIGASGARVLVTLLQTMKDQGKKRGVASLCIGGGEGIALMVER</sequence>
<dbReference type="InterPro" id="IPR002155">
    <property type="entry name" value="Thiolase"/>
</dbReference>
<dbReference type="Proteomes" id="UP000663090">
    <property type="component" value="Chromosome"/>
</dbReference>
<dbReference type="Pfam" id="PF00108">
    <property type="entry name" value="Thiolase_N"/>
    <property type="match status" value="1"/>
</dbReference>
<evidence type="ECO:0000256" key="2">
    <source>
        <dbReference type="ARBA" id="ARBA00011881"/>
    </source>
</evidence>
<dbReference type="PANTHER" id="PTHR18919">
    <property type="entry name" value="ACETYL-COA C-ACYLTRANSFERASE"/>
    <property type="match status" value="1"/>
</dbReference>
<dbReference type="Gene3D" id="3.40.47.10">
    <property type="match status" value="1"/>
</dbReference>
<dbReference type="NCBIfam" id="TIGR01930">
    <property type="entry name" value="AcCoA-C-Actrans"/>
    <property type="match status" value="1"/>
</dbReference>
<gene>
    <name evidence="13" type="ORF">JY572_05935</name>
</gene>
<dbReference type="InterPro" id="IPR020617">
    <property type="entry name" value="Thiolase_C"/>
</dbReference>
<evidence type="ECO:0000256" key="8">
    <source>
        <dbReference type="ARBA" id="ARBA00023315"/>
    </source>
</evidence>
<evidence type="ECO:0000256" key="5">
    <source>
        <dbReference type="ARBA" id="ARBA00022723"/>
    </source>
</evidence>
<dbReference type="PROSITE" id="PS00099">
    <property type="entry name" value="THIOLASE_3"/>
    <property type="match status" value="1"/>
</dbReference>
<dbReference type="EC" id="2.3.1.9" evidence="3"/>
<dbReference type="RefSeq" id="WP_206717303.1">
    <property type="nucleotide sequence ID" value="NZ_CP071091.1"/>
</dbReference>
<dbReference type="Pfam" id="PF02803">
    <property type="entry name" value="Thiolase_C"/>
    <property type="match status" value="1"/>
</dbReference>